<dbReference type="RefSeq" id="WP_376719627.1">
    <property type="nucleotide sequence ID" value="NZ_JAYMRR010000016.1"/>
</dbReference>
<organism evidence="1 2">
    <name type="scientific">Streptomyces parvulus</name>
    <dbReference type="NCBI Taxonomy" id="146923"/>
    <lineage>
        <taxon>Bacteria</taxon>
        <taxon>Bacillati</taxon>
        <taxon>Actinomycetota</taxon>
        <taxon>Actinomycetes</taxon>
        <taxon>Kitasatosporales</taxon>
        <taxon>Streptomycetaceae</taxon>
        <taxon>Streptomyces</taxon>
    </lineage>
</organism>
<evidence type="ECO:0000313" key="1">
    <source>
        <dbReference type="EMBL" id="MFB8752227.1"/>
    </source>
</evidence>
<proteinExistence type="predicted"/>
<gene>
    <name evidence="1" type="ORF">VSS30_25780</name>
</gene>
<evidence type="ECO:0000313" key="2">
    <source>
        <dbReference type="Proteomes" id="UP001585018"/>
    </source>
</evidence>
<dbReference type="EMBL" id="JAYMRR010000016">
    <property type="protein sequence ID" value="MFB8752227.1"/>
    <property type="molecule type" value="Genomic_DNA"/>
</dbReference>
<dbReference type="Proteomes" id="UP001585018">
    <property type="component" value="Unassembled WGS sequence"/>
</dbReference>
<name>A0ABV5DI74_9ACTN</name>
<sequence length="107" mass="11829">MELKAHGGHVTERLRQRGAPVDELTHFDPASWNLVSAEVRTDTGKWVASTWCVRVGTRDWWVVVGLGNALVTVIGVDPWRKGQGESIVTDGALYAFVDGVNERLMRA</sequence>
<reference evidence="1 2" key="1">
    <citation type="submission" date="2024-01" db="EMBL/GenBank/DDBJ databases">
        <title>Genome mining of biosynthetic gene clusters to explore secondary metabolites of Streptomyces sp.</title>
        <authorList>
            <person name="Baig A."/>
            <person name="Ajitkumar Shintre N."/>
            <person name="Kumar H."/>
            <person name="Anbarasu A."/>
            <person name="Ramaiah S."/>
        </authorList>
    </citation>
    <scope>NUCLEOTIDE SEQUENCE [LARGE SCALE GENOMIC DNA]</scope>
    <source>
        <strain evidence="1 2">A03</strain>
    </source>
</reference>
<comment type="caution">
    <text evidence="1">The sequence shown here is derived from an EMBL/GenBank/DDBJ whole genome shotgun (WGS) entry which is preliminary data.</text>
</comment>
<protein>
    <submittedName>
        <fullName evidence="1">Uncharacterized protein</fullName>
    </submittedName>
</protein>
<accession>A0ABV5DI74</accession>
<keyword evidence="2" id="KW-1185">Reference proteome</keyword>